<evidence type="ECO:0000259" key="3">
    <source>
        <dbReference type="Pfam" id="PF25137"/>
    </source>
</evidence>
<dbReference type="CDD" id="cd08187">
    <property type="entry name" value="BDH"/>
    <property type="match status" value="1"/>
</dbReference>
<dbReference type="InterPro" id="IPR044731">
    <property type="entry name" value="BDH-like"/>
</dbReference>
<dbReference type="FunFam" id="3.40.50.1970:FF:000003">
    <property type="entry name" value="Alcohol dehydrogenase, iron-containing"/>
    <property type="match status" value="1"/>
</dbReference>
<comment type="caution">
    <text evidence="4">The sequence shown here is derived from an EMBL/GenBank/DDBJ whole genome shotgun (WGS) entry which is preliminary data.</text>
</comment>
<dbReference type="Pfam" id="PF00465">
    <property type="entry name" value="Fe-ADH"/>
    <property type="match status" value="1"/>
</dbReference>
<dbReference type="InterPro" id="IPR056798">
    <property type="entry name" value="ADH_Fe_C"/>
</dbReference>
<feature type="domain" description="Fe-containing alcohol dehydrogenase-like C-terminal" evidence="3">
    <location>
        <begin position="192"/>
        <end position="387"/>
    </location>
</feature>
<dbReference type="Gene3D" id="3.40.50.1970">
    <property type="match status" value="1"/>
</dbReference>
<organism evidence="4 5">
    <name type="scientific">Hungatella hathewayi</name>
    <dbReference type="NCBI Taxonomy" id="154046"/>
    <lineage>
        <taxon>Bacteria</taxon>
        <taxon>Bacillati</taxon>
        <taxon>Bacillota</taxon>
        <taxon>Clostridia</taxon>
        <taxon>Lachnospirales</taxon>
        <taxon>Lachnospiraceae</taxon>
        <taxon>Hungatella</taxon>
    </lineage>
</organism>
<evidence type="ECO:0000259" key="2">
    <source>
        <dbReference type="Pfam" id="PF00465"/>
    </source>
</evidence>
<evidence type="ECO:0000256" key="1">
    <source>
        <dbReference type="ARBA" id="ARBA00023002"/>
    </source>
</evidence>
<dbReference type="GO" id="GO:1990362">
    <property type="term" value="F:butanol dehydrogenase (NAD+) activity"/>
    <property type="evidence" value="ECO:0007669"/>
    <property type="project" value="InterPro"/>
</dbReference>
<feature type="domain" description="Alcohol dehydrogenase iron-type/glycerol dehydrogenase GldA" evidence="2">
    <location>
        <begin position="10"/>
        <end position="178"/>
    </location>
</feature>
<dbReference type="GO" id="GO:0008106">
    <property type="term" value="F:alcohol dehydrogenase (NADP+) activity"/>
    <property type="evidence" value="ECO:0007669"/>
    <property type="project" value="TreeGrafter"/>
</dbReference>
<gene>
    <name evidence="4" type="ORF">DWX41_00260</name>
</gene>
<dbReference type="Pfam" id="PF25137">
    <property type="entry name" value="ADH_Fe_C"/>
    <property type="match status" value="1"/>
</dbReference>
<name>A0A3E2X1V7_9FIRM</name>
<sequence>MANFMFENGTRLYWGTGVEEEAGKLCREFALTDTVMTVSYAEGPLRPLVERVIGYLEAEGLKVVEYNDVVPNPLLDKTREAIQTAKEQGVGMTLGIGGGSCIDVAKAIALGTRLEKDIWEVYSGEARPDEVLPVGAIMTLAGTGSETSPFAVLTNTEEVSKIGYGCTEMRPRFALLNPELTFGVPAYQTMCGACDIFAHICDAYLGRIEDMKLTSRLSESVMKTVIEYLPAALEKPDDYEARSQLMLCGTLAMGKFASMGLYTNLGLHTIAEDLGAIYNVTHGAALSVILPAWMTYLKKEKFHLLLRYAREVWNLDINVDHPEKTVDAAIRKTKEFFAGVGLPVTLSELGIDFEKDGKMLSERINCTEDYGDAYIALTPEDVYEIYRLASK</sequence>
<proteinExistence type="predicted"/>
<protein>
    <submittedName>
        <fullName evidence="4">Iron-containing alcohol dehydrogenase</fullName>
    </submittedName>
</protein>
<dbReference type="EMBL" id="QVIA01000001">
    <property type="protein sequence ID" value="RGC35464.1"/>
    <property type="molecule type" value="Genomic_DNA"/>
</dbReference>
<dbReference type="GO" id="GO:0046872">
    <property type="term" value="F:metal ion binding"/>
    <property type="evidence" value="ECO:0007669"/>
    <property type="project" value="InterPro"/>
</dbReference>
<dbReference type="GO" id="GO:1990002">
    <property type="term" value="F:methylglyoxal reductase (NADPH) (acetol producing) activity"/>
    <property type="evidence" value="ECO:0007669"/>
    <property type="project" value="TreeGrafter"/>
</dbReference>
<dbReference type="SUPFAM" id="SSF56796">
    <property type="entry name" value="Dehydroquinate synthase-like"/>
    <property type="match status" value="1"/>
</dbReference>
<dbReference type="PANTHER" id="PTHR43633:SF1">
    <property type="entry name" value="ALCOHOL DEHYDROGENASE YQHD"/>
    <property type="match status" value="1"/>
</dbReference>
<keyword evidence="1" id="KW-0560">Oxidoreductase</keyword>
<evidence type="ECO:0000313" key="4">
    <source>
        <dbReference type="EMBL" id="RGC35464.1"/>
    </source>
</evidence>
<dbReference type="RefSeq" id="WP_025653822.1">
    <property type="nucleotide sequence ID" value="NZ_QVIA01000001.1"/>
</dbReference>
<dbReference type="Gene3D" id="1.20.1090.10">
    <property type="entry name" value="Dehydroquinate synthase-like - alpha domain"/>
    <property type="match status" value="1"/>
</dbReference>
<dbReference type="GeneID" id="93336336"/>
<dbReference type="AlphaFoldDB" id="A0A3E2X1V7"/>
<dbReference type="Proteomes" id="UP000261111">
    <property type="component" value="Unassembled WGS sequence"/>
</dbReference>
<reference evidence="4 5" key="1">
    <citation type="submission" date="2018-08" db="EMBL/GenBank/DDBJ databases">
        <title>A genome reference for cultivated species of the human gut microbiota.</title>
        <authorList>
            <person name="Zou Y."/>
            <person name="Xue W."/>
            <person name="Luo G."/>
        </authorList>
    </citation>
    <scope>NUCLEOTIDE SEQUENCE [LARGE SCALE GENOMIC DNA]</scope>
    <source>
        <strain evidence="4 5">AF19-21</strain>
    </source>
</reference>
<accession>A0A3E2X1V7</accession>
<dbReference type="PANTHER" id="PTHR43633">
    <property type="entry name" value="ALCOHOL DEHYDROGENASE YQHD"/>
    <property type="match status" value="1"/>
</dbReference>
<evidence type="ECO:0000313" key="5">
    <source>
        <dbReference type="Proteomes" id="UP000261111"/>
    </source>
</evidence>
<dbReference type="InterPro" id="IPR001670">
    <property type="entry name" value="ADH_Fe/GldA"/>
</dbReference>
<dbReference type="GO" id="GO:0005829">
    <property type="term" value="C:cytosol"/>
    <property type="evidence" value="ECO:0007669"/>
    <property type="project" value="TreeGrafter"/>
</dbReference>